<dbReference type="Gene3D" id="1.20.81.30">
    <property type="entry name" value="Type II secretion system (T2SS), domain F"/>
    <property type="match status" value="1"/>
</dbReference>
<sequence length="289" mass="31620">MTKIAVALAWGALLIFYIRCLLLAWKEARRSGKKKAKLHLLYDPAKALIGRPNVYRRLLPWLEKPQIALAALHGGVCSKERLTGWAAEAMGLGYAVWLGGGGLAISADNASLAYLGAIVGALLPALRYKELKSKLERRRQTIVLELPELLSRLLLMVNAGENVMRALEKILSQQGEAARNHPLYGELASALAAVKRGEPLAAALEEFGRRCAVPEAKLFATTLLINSRRGGETFVSALRELSRTLWERRKAVARTLGEQASSRMAFPLAIIFLLIMVLVGAPSMLMMAN</sequence>
<feature type="domain" description="Type II secretion system protein GspF" evidence="7">
    <location>
        <begin position="150"/>
        <end position="281"/>
    </location>
</feature>
<reference evidence="8 9" key="1">
    <citation type="submission" date="2020-08" db="EMBL/GenBank/DDBJ databases">
        <title>Cohnella phylogeny.</title>
        <authorList>
            <person name="Dunlap C."/>
        </authorList>
    </citation>
    <scope>NUCLEOTIDE SEQUENCE [LARGE SCALE GENOMIC DNA]</scope>
    <source>
        <strain evidence="8 9">DSM 25239</strain>
    </source>
</reference>
<gene>
    <name evidence="8" type="ORF">H7B90_03810</name>
</gene>
<dbReference type="InterPro" id="IPR042094">
    <property type="entry name" value="T2SS_GspF_sf"/>
</dbReference>
<accession>A0A841TX49</accession>
<evidence type="ECO:0000256" key="3">
    <source>
        <dbReference type="ARBA" id="ARBA00022692"/>
    </source>
</evidence>
<keyword evidence="2" id="KW-1003">Cell membrane</keyword>
<evidence type="ECO:0000259" key="7">
    <source>
        <dbReference type="Pfam" id="PF00482"/>
    </source>
</evidence>
<protein>
    <submittedName>
        <fullName evidence="8">Type II secretion system F family protein</fullName>
    </submittedName>
</protein>
<name>A0A841TX49_9BACL</name>
<proteinExistence type="predicted"/>
<evidence type="ECO:0000313" key="8">
    <source>
        <dbReference type="EMBL" id="MBB6690521.1"/>
    </source>
</evidence>
<keyword evidence="4 6" id="KW-1133">Transmembrane helix</keyword>
<feature type="transmembrane region" description="Helical" evidence="6">
    <location>
        <begin position="111"/>
        <end position="128"/>
    </location>
</feature>
<comment type="subcellular location">
    <subcellularLocation>
        <location evidence="1">Cell membrane</location>
        <topology evidence="1">Multi-pass membrane protein</topology>
    </subcellularLocation>
</comment>
<evidence type="ECO:0000313" key="9">
    <source>
        <dbReference type="Proteomes" id="UP000553776"/>
    </source>
</evidence>
<feature type="transmembrane region" description="Helical" evidence="6">
    <location>
        <begin position="264"/>
        <end position="288"/>
    </location>
</feature>
<feature type="transmembrane region" description="Helical" evidence="6">
    <location>
        <begin position="85"/>
        <end position="105"/>
    </location>
</feature>
<feature type="transmembrane region" description="Helical" evidence="6">
    <location>
        <begin position="6"/>
        <end position="25"/>
    </location>
</feature>
<dbReference type="EMBL" id="JACJVR010000012">
    <property type="protein sequence ID" value="MBB6690521.1"/>
    <property type="molecule type" value="Genomic_DNA"/>
</dbReference>
<dbReference type="AlphaFoldDB" id="A0A841TX49"/>
<keyword evidence="9" id="KW-1185">Reference proteome</keyword>
<dbReference type="PANTHER" id="PTHR35007:SF4">
    <property type="entry name" value="CONSERVED TRANSMEMBRANE PROTEIN-RELATED"/>
    <property type="match status" value="1"/>
</dbReference>
<evidence type="ECO:0000256" key="6">
    <source>
        <dbReference type="SAM" id="Phobius"/>
    </source>
</evidence>
<evidence type="ECO:0000256" key="4">
    <source>
        <dbReference type="ARBA" id="ARBA00022989"/>
    </source>
</evidence>
<dbReference type="Proteomes" id="UP000553776">
    <property type="component" value="Unassembled WGS sequence"/>
</dbReference>
<dbReference type="RefSeq" id="WP_185134554.1">
    <property type="nucleotide sequence ID" value="NZ_JACJVR010000012.1"/>
</dbReference>
<dbReference type="PANTHER" id="PTHR35007">
    <property type="entry name" value="INTEGRAL MEMBRANE PROTEIN-RELATED"/>
    <property type="match status" value="1"/>
</dbReference>
<evidence type="ECO:0000256" key="1">
    <source>
        <dbReference type="ARBA" id="ARBA00004651"/>
    </source>
</evidence>
<evidence type="ECO:0000256" key="2">
    <source>
        <dbReference type="ARBA" id="ARBA00022475"/>
    </source>
</evidence>
<dbReference type="GO" id="GO:0005886">
    <property type="term" value="C:plasma membrane"/>
    <property type="evidence" value="ECO:0007669"/>
    <property type="project" value="UniProtKB-SubCell"/>
</dbReference>
<keyword evidence="5 6" id="KW-0472">Membrane</keyword>
<dbReference type="InterPro" id="IPR018076">
    <property type="entry name" value="T2SS_GspF_dom"/>
</dbReference>
<dbReference type="Pfam" id="PF00482">
    <property type="entry name" value="T2SSF"/>
    <property type="match status" value="1"/>
</dbReference>
<keyword evidence="3 6" id="KW-0812">Transmembrane</keyword>
<evidence type="ECO:0000256" key="5">
    <source>
        <dbReference type="ARBA" id="ARBA00023136"/>
    </source>
</evidence>
<comment type="caution">
    <text evidence="8">The sequence shown here is derived from an EMBL/GenBank/DDBJ whole genome shotgun (WGS) entry which is preliminary data.</text>
</comment>
<organism evidence="8 9">
    <name type="scientific">Cohnella xylanilytica</name>
    <dbReference type="NCBI Taxonomy" id="557555"/>
    <lineage>
        <taxon>Bacteria</taxon>
        <taxon>Bacillati</taxon>
        <taxon>Bacillota</taxon>
        <taxon>Bacilli</taxon>
        <taxon>Bacillales</taxon>
        <taxon>Paenibacillaceae</taxon>
        <taxon>Cohnella</taxon>
    </lineage>
</organism>